<evidence type="ECO:0000313" key="3">
    <source>
        <dbReference type="Proteomes" id="UP000191518"/>
    </source>
</evidence>
<dbReference type="AlphaFoldDB" id="A0A1V6RRR7"/>
<keyword evidence="3" id="KW-1185">Reference proteome</keyword>
<accession>A0A1V6RRR7</accession>
<feature type="compositionally biased region" description="Polar residues" evidence="1">
    <location>
        <begin position="30"/>
        <end position="51"/>
    </location>
</feature>
<dbReference type="EMBL" id="MDYP01000033">
    <property type="protein sequence ID" value="OQE04461.1"/>
    <property type="molecule type" value="Genomic_DNA"/>
</dbReference>
<evidence type="ECO:0008006" key="4">
    <source>
        <dbReference type="Google" id="ProtNLM"/>
    </source>
</evidence>
<protein>
    <recommendedName>
        <fullName evidence="4">Cysteine-rich transmembrane CYSTM domain-containing protein</fullName>
    </recommendedName>
</protein>
<sequence>MFSNGLFSWFSSKESSPNPISDATDATGIEKNQPTSPKGLSTDSMVTEQPNPQENMLNLRGGGAGDVCCGVCAGLLCFECCEECC</sequence>
<evidence type="ECO:0000313" key="2">
    <source>
        <dbReference type="EMBL" id="OQE04461.1"/>
    </source>
</evidence>
<organism evidence="2 3">
    <name type="scientific">Penicillium vulpinum</name>
    <dbReference type="NCBI Taxonomy" id="29845"/>
    <lineage>
        <taxon>Eukaryota</taxon>
        <taxon>Fungi</taxon>
        <taxon>Dikarya</taxon>
        <taxon>Ascomycota</taxon>
        <taxon>Pezizomycotina</taxon>
        <taxon>Eurotiomycetes</taxon>
        <taxon>Eurotiomycetidae</taxon>
        <taxon>Eurotiales</taxon>
        <taxon>Aspergillaceae</taxon>
        <taxon>Penicillium</taxon>
    </lineage>
</organism>
<dbReference type="Proteomes" id="UP000191518">
    <property type="component" value="Unassembled WGS sequence"/>
</dbReference>
<gene>
    <name evidence="2" type="ORF">PENVUL_c033G09090</name>
</gene>
<reference evidence="3" key="1">
    <citation type="journal article" date="2017" name="Nat. Microbiol.">
        <title>Global analysis of biosynthetic gene clusters reveals vast potential of secondary metabolite production in Penicillium species.</title>
        <authorList>
            <person name="Nielsen J.C."/>
            <person name="Grijseels S."/>
            <person name="Prigent S."/>
            <person name="Ji B."/>
            <person name="Dainat J."/>
            <person name="Nielsen K.F."/>
            <person name="Frisvad J.C."/>
            <person name="Workman M."/>
            <person name="Nielsen J."/>
        </authorList>
    </citation>
    <scope>NUCLEOTIDE SEQUENCE [LARGE SCALE GENOMIC DNA]</scope>
    <source>
        <strain evidence="3">IBT 29486</strain>
    </source>
</reference>
<proteinExistence type="predicted"/>
<name>A0A1V6RRR7_9EURO</name>
<dbReference type="OrthoDB" id="4153865at2759"/>
<comment type="caution">
    <text evidence="2">The sequence shown here is derived from an EMBL/GenBank/DDBJ whole genome shotgun (WGS) entry which is preliminary data.</text>
</comment>
<evidence type="ECO:0000256" key="1">
    <source>
        <dbReference type="SAM" id="MobiDB-lite"/>
    </source>
</evidence>
<feature type="compositionally biased region" description="Polar residues" evidence="1">
    <location>
        <begin position="1"/>
        <end position="21"/>
    </location>
</feature>
<feature type="region of interest" description="Disordered" evidence="1">
    <location>
        <begin position="1"/>
        <end position="51"/>
    </location>
</feature>